<proteinExistence type="predicted"/>
<dbReference type="Proteomes" id="UP000266272">
    <property type="component" value="Unassembled WGS sequence"/>
</dbReference>
<keyword evidence="3" id="KW-1185">Reference proteome</keyword>
<accession>A0A395NCF7</accession>
<feature type="region of interest" description="Disordered" evidence="1">
    <location>
        <begin position="86"/>
        <end position="151"/>
    </location>
</feature>
<evidence type="ECO:0000256" key="1">
    <source>
        <dbReference type="SAM" id="MobiDB-lite"/>
    </source>
</evidence>
<feature type="compositionally biased region" description="Polar residues" evidence="1">
    <location>
        <begin position="128"/>
        <end position="151"/>
    </location>
</feature>
<protein>
    <submittedName>
        <fullName evidence="2">Uncharacterized protein</fullName>
    </submittedName>
</protein>
<organism evidence="2 3">
    <name type="scientific">Trichoderma arundinaceum</name>
    <dbReference type="NCBI Taxonomy" id="490622"/>
    <lineage>
        <taxon>Eukaryota</taxon>
        <taxon>Fungi</taxon>
        <taxon>Dikarya</taxon>
        <taxon>Ascomycota</taxon>
        <taxon>Pezizomycotina</taxon>
        <taxon>Sordariomycetes</taxon>
        <taxon>Hypocreomycetidae</taxon>
        <taxon>Hypocreales</taxon>
        <taxon>Hypocreaceae</taxon>
        <taxon>Trichoderma</taxon>
    </lineage>
</organism>
<dbReference type="AlphaFoldDB" id="A0A395NCF7"/>
<evidence type="ECO:0000313" key="3">
    <source>
        <dbReference type="Proteomes" id="UP000266272"/>
    </source>
</evidence>
<comment type="caution">
    <text evidence="2">The sequence shown here is derived from an EMBL/GenBank/DDBJ whole genome shotgun (WGS) entry which is preliminary data.</text>
</comment>
<dbReference type="EMBL" id="PXOA01000654">
    <property type="protein sequence ID" value="RFU73403.1"/>
    <property type="molecule type" value="Genomic_DNA"/>
</dbReference>
<evidence type="ECO:0000313" key="2">
    <source>
        <dbReference type="EMBL" id="RFU73403.1"/>
    </source>
</evidence>
<reference evidence="2 3" key="1">
    <citation type="journal article" date="2018" name="PLoS Pathog.">
        <title>Evolution of structural diversity of trichothecenes, a family of toxins produced by plant pathogenic and entomopathogenic fungi.</title>
        <authorList>
            <person name="Proctor R.H."/>
            <person name="McCormick S.P."/>
            <person name="Kim H.S."/>
            <person name="Cardoza R.E."/>
            <person name="Stanley A.M."/>
            <person name="Lindo L."/>
            <person name="Kelly A."/>
            <person name="Brown D.W."/>
            <person name="Lee T."/>
            <person name="Vaughan M.M."/>
            <person name="Alexander N.J."/>
            <person name="Busman M."/>
            <person name="Gutierrez S."/>
        </authorList>
    </citation>
    <scope>NUCLEOTIDE SEQUENCE [LARGE SCALE GENOMIC DNA]</scope>
    <source>
        <strain evidence="2 3">IBT 40837</strain>
    </source>
</reference>
<sequence length="151" mass="16913">MWVASPAYYDWLPSYTELQLQVAQRRLKLRWWLRVLSRCDKDVGEMARDKGAWPISMPAAGVAHHAAGFLKRRDWHSTYIIPVRTRPRSRAQMDRQSASPPTGYMRNGPAQSLQVGHVPTDSGCEYSASKQAGNGQSQKDGIPRSSSGSEI</sequence>
<gene>
    <name evidence="2" type="ORF">TARUN_8863</name>
</gene>
<name>A0A395NCF7_TRIAR</name>